<gene>
    <name evidence="3" type="ORF">FNH04_43455</name>
</gene>
<dbReference type="NCBIfam" id="NF038083">
    <property type="entry name" value="CU044_5270_fam"/>
    <property type="match status" value="1"/>
</dbReference>
<feature type="compositionally biased region" description="Low complexity" evidence="1">
    <location>
        <begin position="121"/>
        <end position="135"/>
    </location>
</feature>
<name>A0A5N8WGD0_9ACTN</name>
<keyword evidence="2" id="KW-1133">Transmembrane helix</keyword>
<proteinExistence type="predicted"/>
<dbReference type="EMBL" id="VJZE01000689">
    <property type="protein sequence ID" value="MPY46520.1"/>
    <property type="molecule type" value="Genomic_DNA"/>
</dbReference>
<dbReference type="Proteomes" id="UP000326979">
    <property type="component" value="Unassembled WGS sequence"/>
</dbReference>
<evidence type="ECO:0000313" key="3">
    <source>
        <dbReference type="EMBL" id="MPY46520.1"/>
    </source>
</evidence>
<comment type="caution">
    <text evidence="3">The sequence shown here is derived from an EMBL/GenBank/DDBJ whole genome shotgun (WGS) entry which is preliminary data.</text>
</comment>
<evidence type="ECO:0000313" key="4">
    <source>
        <dbReference type="Proteomes" id="UP000326979"/>
    </source>
</evidence>
<sequence>MDEMTQVRDFRADAPTPDRARLAQGRARLTEAAAGGGRARRLRADWRLAAAGAVAAVTAAALLVVGVVGGDGSPGTVRPGASQTALGSAGEVLERAADTVEGYDPVPVPGAGQWIYEKTVQQSSGGWPGGSQEPPQTDEGWTRYADPRFENWREGDDHSPRERFRFLQQLPDEPGALLKKAREFYPSGDGSKEPVAQHDFRALSVLLDTYPMPPEGLAKLYRALATVPGVKVRDRLVEDASGRRVIAVYVDGGAKATSRTELLIDARTYEPVGQRWIVVRDHEEKFPEDTPPRPWKAGEIVHQSARVEAAVVDAKGDRP</sequence>
<feature type="region of interest" description="Disordered" evidence="1">
    <location>
        <begin position="1"/>
        <end position="22"/>
    </location>
</feature>
<accession>A0A5N8WGD0</accession>
<reference evidence="3 4" key="1">
    <citation type="submission" date="2019-07" db="EMBL/GenBank/DDBJ databases">
        <title>New species of Amycolatopsis and Streptomyces.</title>
        <authorList>
            <person name="Duangmal K."/>
            <person name="Teo W.F.A."/>
            <person name="Lipun K."/>
        </authorList>
    </citation>
    <scope>NUCLEOTIDE SEQUENCE [LARGE SCALE GENOMIC DNA]</scope>
    <source>
        <strain evidence="3 4">TISTR 2346</strain>
    </source>
</reference>
<dbReference type="AlphaFoldDB" id="A0A5N8WGD0"/>
<keyword evidence="2" id="KW-0472">Membrane</keyword>
<keyword evidence="2" id="KW-0812">Transmembrane</keyword>
<evidence type="ECO:0000256" key="1">
    <source>
        <dbReference type="SAM" id="MobiDB-lite"/>
    </source>
</evidence>
<evidence type="ECO:0000256" key="2">
    <source>
        <dbReference type="SAM" id="Phobius"/>
    </source>
</evidence>
<protein>
    <recommendedName>
        <fullName evidence="5">CU044_5270 family protein</fullName>
    </recommendedName>
</protein>
<feature type="compositionally biased region" description="Basic and acidic residues" evidence="1">
    <location>
        <begin position="1"/>
        <end position="21"/>
    </location>
</feature>
<feature type="region of interest" description="Disordered" evidence="1">
    <location>
        <begin position="121"/>
        <end position="140"/>
    </location>
</feature>
<feature type="transmembrane region" description="Helical" evidence="2">
    <location>
        <begin position="48"/>
        <end position="69"/>
    </location>
</feature>
<evidence type="ECO:0008006" key="5">
    <source>
        <dbReference type="Google" id="ProtNLM"/>
    </source>
</evidence>
<dbReference type="InterPro" id="IPR047789">
    <property type="entry name" value="CU044_5270-like"/>
</dbReference>
<dbReference type="RefSeq" id="WP_152791744.1">
    <property type="nucleotide sequence ID" value="NZ_BAABEQ010000088.1"/>
</dbReference>
<keyword evidence="4" id="KW-1185">Reference proteome</keyword>
<dbReference type="OrthoDB" id="4158435at2"/>
<organism evidence="3 4">
    <name type="scientific">Streptomyces phyllanthi</name>
    <dbReference type="NCBI Taxonomy" id="1803180"/>
    <lineage>
        <taxon>Bacteria</taxon>
        <taxon>Bacillati</taxon>
        <taxon>Actinomycetota</taxon>
        <taxon>Actinomycetes</taxon>
        <taxon>Kitasatosporales</taxon>
        <taxon>Streptomycetaceae</taxon>
        <taxon>Streptomyces</taxon>
    </lineage>
</organism>